<dbReference type="Pfam" id="PF19174">
    <property type="entry name" value="DUF5856"/>
    <property type="match status" value="1"/>
</dbReference>
<organism evidence="1 2">
    <name type="scientific">Enterobacter phage PF-CE2</name>
    <dbReference type="NCBI Taxonomy" id="2810367"/>
    <lineage>
        <taxon>Viruses</taxon>
        <taxon>Duplodnaviria</taxon>
        <taxon>Heunggongvirae</taxon>
        <taxon>Uroviricota</taxon>
        <taxon>Caudoviricetes</taxon>
        <taxon>Pantevenvirales</taxon>
        <taxon>Straboviridae</taxon>
        <taxon>Pseudotevenvirus</taxon>
        <taxon>Pseudotevenvirus leb</taxon>
    </lineage>
</organism>
<protein>
    <recommendedName>
        <fullName evidence="3">Phage protein</fullName>
    </recommendedName>
</protein>
<name>A0A8A6NIW6_9CAUD</name>
<evidence type="ECO:0000313" key="1">
    <source>
        <dbReference type="EMBL" id="QTJ24302.1"/>
    </source>
</evidence>
<dbReference type="EMBL" id="MW629017">
    <property type="protein sequence ID" value="QTJ24302.1"/>
    <property type="molecule type" value="Genomic_DNA"/>
</dbReference>
<evidence type="ECO:0008006" key="3">
    <source>
        <dbReference type="Google" id="ProtNLM"/>
    </source>
</evidence>
<dbReference type="Proteomes" id="UP000671846">
    <property type="component" value="Segment"/>
</dbReference>
<evidence type="ECO:0000313" key="2">
    <source>
        <dbReference type="Proteomes" id="UP000671846"/>
    </source>
</evidence>
<sequence length="129" mass="14774">MKMQTFNEVTDRDNSSKVDAFIGMCLMSVTYMHSAHFATGSYSQHKAFESFYEDMQDLVDKFTEIHIGITGRYKPVLKTENVLDTVVYLRKIATEADTIYDSVDSSLKNVLDEIKGLCYQTIYKLTKLS</sequence>
<accession>A0A8A6NIW6</accession>
<reference evidence="1" key="1">
    <citation type="submission" date="2021-02" db="EMBL/GenBank/DDBJ databases">
        <title>Complete genome sequence analysis of PF-CE2, a bacteriophage targeting Enterobacter sakazakii M1.</title>
        <authorList>
            <person name="Xiao M."/>
            <person name="Ren X."/>
            <person name="Yu Y."/>
            <person name="Fu X."/>
            <person name="Mou H."/>
        </authorList>
    </citation>
    <scope>NUCLEOTIDE SEQUENCE</scope>
</reference>
<dbReference type="InterPro" id="IPR043876">
    <property type="entry name" value="DUF5856"/>
</dbReference>
<proteinExistence type="predicted"/>